<accession>A0ABV6FR93</accession>
<dbReference type="InterPro" id="IPR050330">
    <property type="entry name" value="Bact_OuterMem_StrucFunc"/>
</dbReference>
<dbReference type="Proteomes" id="UP001589797">
    <property type="component" value="Unassembled WGS sequence"/>
</dbReference>
<feature type="domain" description="OmpA-like" evidence="3">
    <location>
        <begin position="462"/>
        <end position="578"/>
    </location>
</feature>
<dbReference type="Pfam" id="PF00691">
    <property type="entry name" value="OmpA"/>
    <property type="match status" value="1"/>
</dbReference>
<evidence type="ECO:0000256" key="2">
    <source>
        <dbReference type="SAM" id="SignalP"/>
    </source>
</evidence>
<dbReference type="InterPro" id="IPR036737">
    <property type="entry name" value="OmpA-like_sf"/>
</dbReference>
<dbReference type="PANTHER" id="PTHR30329:SF21">
    <property type="entry name" value="LIPOPROTEIN YIAD-RELATED"/>
    <property type="match status" value="1"/>
</dbReference>
<keyword evidence="2" id="KW-0732">Signal</keyword>
<keyword evidence="5" id="KW-1185">Reference proteome</keyword>
<gene>
    <name evidence="4" type="ORF">ACFFIP_05685</name>
</gene>
<protein>
    <submittedName>
        <fullName evidence="4">OmpA family protein</fullName>
    </submittedName>
</protein>
<keyword evidence="1" id="KW-0472">Membrane</keyword>
<dbReference type="PROSITE" id="PS51123">
    <property type="entry name" value="OMPA_2"/>
    <property type="match status" value="1"/>
</dbReference>
<dbReference type="RefSeq" id="WP_382386605.1">
    <property type="nucleotide sequence ID" value="NZ_JBHLWI010000009.1"/>
</dbReference>
<evidence type="ECO:0000259" key="3">
    <source>
        <dbReference type="PROSITE" id="PS51123"/>
    </source>
</evidence>
<sequence>MKASSPLLLAFCVYFSVSAQENESIKNLNSPYDEQHAVLSPSGELFFSIGYHPENTGGPADFGDIYMSAKDSKGNWSKATRVPGLSTAGNDVVVGFPDPVTVFVYHSGSGKPQGIHQYAKFGSDWNYVRPLLMGSFRNNSSHFSARLSGDSIIIMSMNSFGSFGNEDIYISFKQSEGIWSSPENLGPTINTFAQEQTPFLSNDQQTLYFSTNANANGKGKNIFYAQRLNDSWKDWTSPRLLENVNSSGSDLGYAQLFPEENLALLTSTKNSDGFADFFQVKFEEAESLIIEEVAVVEEAKVEIEEKIQETQLQVNLDSVTNKAVINPPVINPPVIVQDTVIKEIVVENKAVELVKSEAVQKAVPANVEEPMVQPLLAEEDIIAINDVKVLEVQTQIPVGYQLTLANEKGVTKQVRDDESLQDAFRQVRWSSILVSAQGYLPTSLTVAEWNSLENNILYLVPAKSGASLVLNNIQFVRGTSDFEDAISIQVLDQLVAFMESNPEIKIRLEGHTDNAGDPVLNKELSLKRASKIRAYLTLKGINFERIRISGWGGTRPVGDNNTEDGRELNRRVEMYIER</sequence>
<evidence type="ECO:0000256" key="1">
    <source>
        <dbReference type="PROSITE-ProRule" id="PRU00473"/>
    </source>
</evidence>
<evidence type="ECO:0000313" key="5">
    <source>
        <dbReference type="Proteomes" id="UP001589797"/>
    </source>
</evidence>
<dbReference type="CDD" id="cd07185">
    <property type="entry name" value="OmpA_C-like"/>
    <property type="match status" value="1"/>
</dbReference>
<dbReference type="SUPFAM" id="SSF103088">
    <property type="entry name" value="OmpA-like"/>
    <property type="match status" value="1"/>
</dbReference>
<dbReference type="PANTHER" id="PTHR30329">
    <property type="entry name" value="STATOR ELEMENT OF FLAGELLAR MOTOR COMPLEX"/>
    <property type="match status" value="1"/>
</dbReference>
<comment type="caution">
    <text evidence="4">The sequence shown here is derived from an EMBL/GenBank/DDBJ whole genome shotgun (WGS) entry which is preliminary data.</text>
</comment>
<evidence type="ECO:0000313" key="4">
    <source>
        <dbReference type="EMBL" id="MFC0262167.1"/>
    </source>
</evidence>
<name>A0ABV6FR93_9BACT</name>
<reference evidence="4 5" key="1">
    <citation type="submission" date="2024-09" db="EMBL/GenBank/DDBJ databases">
        <authorList>
            <person name="Sun Q."/>
            <person name="Mori K."/>
        </authorList>
    </citation>
    <scope>NUCLEOTIDE SEQUENCE [LARGE SCALE GENOMIC DNA]</scope>
    <source>
        <strain evidence="4 5">CCM 7650</strain>
    </source>
</reference>
<proteinExistence type="predicted"/>
<dbReference type="Gene3D" id="3.30.1330.60">
    <property type="entry name" value="OmpA-like domain"/>
    <property type="match status" value="1"/>
</dbReference>
<feature type="signal peptide" evidence="2">
    <location>
        <begin position="1"/>
        <end position="19"/>
    </location>
</feature>
<dbReference type="InterPro" id="IPR006665">
    <property type="entry name" value="OmpA-like"/>
</dbReference>
<organism evidence="4 5">
    <name type="scientific">Fontibacter flavus</name>
    <dbReference type="NCBI Taxonomy" id="654838"/>
    <lineage>
        <taxon>Bacteria</taxon>
        <taxon>Pseudomonadati</taxon>
        <taxon>Bacteroidota</taxon>
        <taxon>Cytophagia</taxon>
        <taxon>Cytophagales</taxon>
        <taxon>Cyclobacteriaceae</taxon>
        <taxon>Fontibacter</taxon>
    </lineage>
</organism>
<feature type="chain" id="PRO_5046633666" evidence="2">
    <location>
        <begin position="20"/>
        <end position="578"/>
    </location>
</feature>
<dbReference type="EMBL" id="JBHLWI010000009">
    <property type="protein sequence ID" value="MFC0262167.1"/>
    <property type="molecule type" value="Genomic_DNA"/>
</dbReference>